<dbReference type="InterPro" id="IPR010285">
    <property type="entry name" value="DNA_helicase_pif1-like_DEAD"/>
</dbReference>
<name>A0ABQ5A9B4_9ASTR</name>
<dbReference type="SUPFAM" id="SSF52540">
    <property type="entry name" value="P-loop containing nucleoside triphosphate hydrolases"/>
    <property type="match status" value="1"/>
</dbReference>
<feature type="domain" description="DNA helicase Pif1-like DEAD-box helicase" evidence="2">
    <location>
        <begin position="473"/>
        <end position="533"/>
    </location>
</feature>
<keyword evidence="1" id="KW-0234">DNA repair</keyword>
<dbReference type="Proteomes" id="UP001151760">
    <property type="component" value="Unassembled WGS sequence"/>
</dbReference>
<proteinExistence type="inferred from homology"/>
<reference evidence="4" key="1">
    <citation type="journal article" date="2022" name="Int. J. Mol. Sci.">
        <title>Draft Genome of Tanacetum Coccineum: Genomic Comparison of Closely Related Tanacetum-Family Plants.</title>
        <authorList>
            <person name="Yamashiro T."/>
            <person name="Shiraishi A."/>
            <person name="Nakayama K."/>
            <person name="Satake H."/>
        </authorList>
    </citation>
    <scope>NUCLEOTIDE SEQUENCE</scope>
</reference>
<accession>A0ABQ5A9B4</accession>
<keyword evidence="5" id="KW-1185">Reference proteome</keyword>
<comment type="similarity">
    <text evidence="1">Belongs to the helicase family.</text>
</comment>
<gene>
    <name evidence="4" type="ORF">Tco_0820409</name>
</gene>
<dbReference type="Gene3D" id="3.40.50.300">
    <property type="entry name" value="P-loop containing nucleotide triphosphate hydrolases"/>
    <property type="match status" value="1"/>
</dbReference>
<feature type="domain" description="DNA helicase Pif1-like DEAD-box helicase" evidence="2">
    <location>
        <begin position="338"/>
        <end position="466"/>
    </location>
</feature>
<comment type="cofactor">
    <cofactor evidence="1">
        <name>Mg(2+)</name>
        <dbReference type="ChEBI" id="CHEBI:18420"/>
    </cofactor>
</comment>
<evidence type="ECO:0000256" key="1">
    <source>
        <dbReference type="RuleBase" id="RU363044"/>
    </source>
</evidence>
<dbReference type="InterPro" id="IPR027417">
    <property type="entry name" value="P-loop_NTPase"/>
</dbReference>
<comment type="catalytic activity">
    <reaction evidence="1">
        <text>ATP + H2O = ADP + phosphate + H(+)</text>
        <dbReference type="Rhea" id="RHEA:13065"/>
        <dbReference type="ChEBI" id="CHEBI:15377"/>
        <dbReference type="ChEBI" id="CHEBI:15378"/>
        <dbReference type="ChEBI" id="CHEBI:30616"/>
        <dbReference type="ChEBI" id="CHEBI:43474"/>
        <dbReference type="ChEBI" id="CHEBI:456216"/>
        <dbReference type="EC" id="5.6.2.3"/>
    </reaction>
</comment>
<dbReference type="EMBL" id="BQNB010012104">
    <property type="protein sequence ID" value="GJS99239.1"/>
    <property type="molecule type" value="Genomic_DNA"/>
</dbReference>
<reference evidence="4" key="2">
    <citation type="submission" date="2022-01" db="EMBL/GenBank/DDBJ databases">
        <authorList>
            <person name="Yamashiro T."/>
            <person name="Shiraishi A."/>
            <person name="Satake H."/>
            <person name="Nakayama K."/>
        </authorList>
    </citation>
    <scope>NUCLEOTIDE SEQUENCE</scope>
</reference>
<dbReference type="EC" id="5.6.2.3" evidence="1"/>
<keyword evidence="1" id="KW-0067">ATP-binding</keyword>
<evidence type="ECO:0000259" key="3">
    <source>
        <dbReference type="Pfam" id="PF21530"/>
    </source>
</evidence>
<organism evidence="4 5">
    <name type="scientific">Tanacetum coccineum</name>
    <dbReference type="NCBI Taxonomy" id="301880"/>
    <lineage>
        <taxon>Eukaryota</taxon>
        <taxon>Viridiplantae</taxon>
        <taxon>Streptophyta</taxon>
        <taxon>Embryophyta</taxon>
        <taxon>Tracheophyta</taxon>
        <taxon>Spermatophyta</taxon>
        <taxon>Magnoliopsida</taxon>
        <taxon>eudicotyledons</taxon>
        <taxon>Gunneridae</taxon>
        <taxon>Pentapetalae</taxon>
        <taxon>asterids</taxon>
        <taxon>campanulids</taxon>
        <taxon>Asterales</taxon>
        <taxon>Asteraceae</taxon>
        <taxon>Asteroideae</taxon>
        <taxon>Anthemideae</taxon>
        <taxon>Anthemidinae</taxon>
        <taxon>Tanacetum</taxon>
    </lineage>
</organism>
<comment type="caution">
    <text evidence="4">The sequence shown here is derived from an EMBL/GenBank/DDBJ whole genome shotgun (WGS) entry which is preliminary data.</text>
</comment>
<dbReference type="Pfam" id="PF05970">
    <property type="entry name" value="PIF1"/>
    <property type="match status" value="2"/>
</dbReference>
<keyword evidence="1" id="KW-0227">DNA damage</keyword>
<dbReference type="PANTHER" id="PTHR10492">
    <property type="match status" value="1"/>
</dbReference>
<dbReference type="PANTHER" id="PTHR10492:SF93">
    <property type="entry name" value="ATP-DEPENDENT DNA HELICASE"/>
    <property type="match status" value="1"/>
</dbReference>
<keyword evidence="1" id="KW-0378">Hydrolase</keyword>
<dbReference type="InterPro" id="IPR049163">
    <property type="entry name" value="Pif1-like_2B_dom"/>
</dbReference>
<keyword evidence="1" id="KW-0233">DNA recombination</keyword>
<evidence type="ECO:0000313" key="5">
    <source>
        <dbReference type="Proteomes" id="UP001151760"/>
    </source>
</evidence>
<dbReference type="CDD" id="cd18809">
    <property type="entry name" value="SF1_C_RecD"/>
    <property type="match status" value="1"/>
</dbReference>
<evidence type="ECO:0000259" key="2">
    <source>
        <dbReference type="Pfam" id="PF05970"/>
    </source>
</evidence>
<dbReference type="Pfam" id="PF21530">
    <property type="entry name" value="Pif1_2B_dom"/>
    <property type="match status" value="1"/>
</dbReference>
<protein>
    <recommendedName>
        <fullName evidence="1">ATP-dependent DNA helicase</fullName>
        <ecNumber evidence="1">5.6.2.3</ecNumber>
    </recommendedName>
</protein>
<feature type="domain" description="DNA helicase Pif1-like 2B" evidence="3">
    <location>
        <begin position="621"/>
        <end position="655"/>
    </location>
</feature>
<keyword evidence="1" id="KW-0347">Helicase</keyword>
<sequence length="774" mass="89806">MKFPTITLVLQPINVEDAMQPCGMRKEITKETGLQIQHSHYAVNKNYHRIGSLLPKDGTQPRDWCHSHTSVNVELRLISKRTNSRQYNAPTVAEVSALKYKPFMRYLVDHTHPNEDKDIDGREINQDTISVSDFVYVIKFQKLGLPHAHNLLWLEEHCKCKTPGDIDDIISAELPSPMDDPAGYKAVTDYILHGPCGKDASYAAYNVEGKCLKHFSKAFCVKTIFDQDGYPIYHQRDNKVSDKKALLKREVINVTMFTDWFDLNERHPPARTLTYAEILQHYVWHEQSKIWKPRKQRKCISRIYSTPASGDRYFLRMLLNVVKGPRTFEELLTVKRRLNPEQRVIYEEVVESVHNKKRLVLLCLWARWHRKDLLIQDYHFKAKIRTEDCTCHYFFRIASLLLPARRTIHTRFVILLELLENSTCGIKQNTHLAELMQEVELIIWDEAPMTQKYAFEALDKTLRDILGYPTPENRKKKSLACINRSKLWKHCKVFTLTRSMRVNEYYANGEIDTRKQDFNQWVLAVGDGKLPAKIKDGEDEPTWIEIPETFLINSSNSPIEQIVAETYPNFIERQRDDAYLRERAILTPRNDDVDAINAYMFDKLEGESVTYNSADEESPHPYALSLKKELPIMLLRNVNPSQGLSNGTRLIITELGEFVLKAKILTGSNVGDTVVIHRIILTSTQSKWPFVLKQRQYPVRPCYAMTINKSQGQSLNYVSLYLPNPLFSHGKLYVALSRVTNPDGLKILMKEDEDKELKHCTRNIVYKEAFNCLT</sequence>
<keyword evidence="1" id="KW-0547">Nucleotide-binding</keyword>
<evidence type="ECO:0000313" key="4">
    <source>
        <dbReference type="EMBL" id="GJS99239.1"/>
    </source>
</evidence>